<dbReference type="OrthoDB" id="1046782at2759"/>
<keyword evidence="2" id="KW-0378">Hydrolase</keyword>
<evidence type="ECO:0000256" key="1">
    <source>
        <dbReference type="SAM" id="MobiDB-lite"/>
    </source>
</evidence>
<proteinExistence type="predicted"/>
<comment type="caution">
    <text evidence="2">The sequence shown here is derived from an EMBL/GenBank/DDBJ whole genome shotgun (WGS) entry which is preliminary data.</text>
</comment>
<dbReference type="GO" id="GO:0016787">
    <property type="term" value="F:hydrolase activity"/>
    <property type="evidence" value="ECO:0007669"/>
    <property type="project" value="UniProtKB-KW"/>
</dbReference>
<organism evidence="2 3">
    <name type="scientific">Fusarium pseudocircinatum</name>
    <dbReference type="NCBI Taxonomy" id="56676"/>
    <lineage>
        <taxon>Eukaryota</taxon>
        <taxon>Fungi</taxon>
        <taxon>Dikarya</taxon>
        <taxon>Ascomycota</taxon>
        <taxon>Pezizomycotina</taxon>
        <taxon>Sordariomycetes</taxon>
        <taxon>Hypocreomycetidae</taxon>
        <taxon>Hypocreales</taxon>
        <taxon>Nectriaceae</taxon>
        <taxon>Fusarium</taxon>
        <taxon>Fusarium fujikuroi species complex</taxon>
    </lineage>
</organism>
<name>A0A8H5NRT9_9HYPO</name>
<accession>A0A8H5NRT9</accession>
<feature type="compositionally biased region" description="Gly residues" evidence="1">
    <location>
        <begin position="147"/>
        <end position="157"/>
    </location>
</feature>
<sequence>MQRGRSFGRSVENIPRPAPLQGCHWVGKGDCAENRCNPHEVTVGSCKYGKDQGTCNWGRKKSLCCHHNPKVASCPMKLCQLDDDNYRCGPDTYADDSQELEEIPNPLAHDELKHLVSTRADLDDTSEVDREYEEFLEHDGSLEERGLGNGKGKGKPVGSGNTTRHGRRVLNLILTFRGITREISTVARGYPGSSRLHHRSRGLQATPIIFRPQLTNNCYSTSVEVIPSTSLTRNEIIASVDTEHNPDLQYTSALLRTAMTGILPNGTATRTPAIDANDLLQYWHMNTLNGLPRADMSQATNTPNDYFMDRFGSTGNRSPLLLADRTMNQVKGRIFSQDANVQSEANFEETLEESIRTGTGEQAFLEPIRQVIIVFRYMSTPEARQRIQQNRRNLLDASRRISANVPQLRLLHELHHEFDYNWYLHRTNRARAWVESQLDTITDQYEAANLTPLTGNYQTVMDAVKQFRSEMKHIEPPPEDTNKY</sequence>
<feature type="region of interest" description="Disordered" evidence="1">
    <location>
        <begin position="139"/>
        <end position="164"/>
    </location>
</feature>
<dbReference type="AlphaFoldDB" id="A0A8H5NRT9"/>
<evidence type="ECO:0000313" key="3">
    <source>
        <dbReference type="Proteomes" id="UP000546213"/>
    </source>
</evidence>
<reference evidence="2 3" key="1">
    <citation type="submission" date="2020-05" db="EMBL/GenBank/DDBJ databases">
        <title>Identification and distribution of gene clusters putatively required for synthesis of sphingolipid metabolism inhibitors in phylogenetically diverse species of the filamentous fungus Fusarium.</title>
        <authorList>
            <person name="Kim H.-S."/>
            <person name="Busman M."/>
            <person name="Brown D.W."/>
            <person name="Divon H."/>
            <person name="Uhlig S."/>
            <person name="Proctor R.H."/>
        </authorList>
    </citation>
    <scope>NUCLEOTIDE SEQUENCE [LARGE SCALE GENOMIC DNA]</scope>
    <source>
        <strain evidence="2 3">NRRL 36939</strain>
    </source>
</reference>
<gene>
    <name evidence="2" type="ORF">FPCIR_12614</name>
</gene>
<dbReference type="Proteomes" id="UP000546213">
    <property type="component" value="Unassembled WGS sequence"/>
</dbReference>
<keyword evidence="3" id="KW-1185">Reference proteome</keyword>
<dbReference type="EMBL" id="JAAOAS010000426">
    <property type="protein sequence ID" value="KAF5576472.1"/>
    <property type="molecule type" value="Genomic_DNA"/>
</dbReference>
<protein>
    <submittedName>
        <fullName evidence="2">Glycosyl hydrolase family 71</fullName>
    </submittedName>
</protein>
<evidence type="ECO:0000313" key="2">
    <source>
        <dbReference type="EMBL" id="KAF5576472.1"/>
    </source>
</evidence>